<comment type="caution">
    <text evidence="2">The sequence shown here is derived from an EMBL/GenBank/DDBJ whole genome shotgun (WGS) entry which is preliminary data.</text>
</comment>
<reference evidence="2 3" key="1">
    <citation type="journal article" date="2016" name="Nat. Commun.">
        <title>Thousands of microbial genomes shed light on interconnected biogeochemical processes in an aquifer system.</title>
        <authorList>
            <person name="Anantharaman K."/>
            <person name="Brown C.T."/>
            <person name="Hug L.A."/>
            <person name="Sharon I."/>
            <person name="Castelle C.J."/>
            <person name="Probst A.J."/>
            <person name="Thomas B.C."/>
            <person name="Singh A."/>
            <person name="Wilkins M.J."/>
            <person name="Karaoz U."/>
            <person name="Brodie E.L."/>
            <person name="Williams K.H."/>
            <person name="Hubbard S.S."/>
            <person name="Banfield J.F."/>
        </authorList>
    </citation>
    <scope>NUCLEOTIDE SEQUENCE [LARGE SCALE GENOMIC DNA]</scope>
</reference>
<dbReference type="InterPro" id="IPR027981">
    <property type="entry name" value="DUF4446"/>
</dbReference>
<dbReference type="Pfam" id="PF14584">
    <property type="entry name" value="DUF4446"/>
    <property type="match status" value="1"/>
</dbReference>
<dbReference type="AlphaFoldDB" id="A0A1F5YYQ2"/>
<dbReference type="Proteomes" id="UP000178448">
    <property type="component" value="Unassembled WGS sequence"/>
</dbReference>
<name>A0A1F5YYQ2_9BACT</name>
<sequence>MFNISLIGLFVVSGLVIWLIVISVKLFHLAAHYHRLATGTGKTSIQDVLNVLLDRQKQAGNSLSELEKRLEKIRSDSTLHIQKAGVVRFNPFSDTGGSQSFTLALLDALDNGIVMTSLYARTGNRWYIKHVHGGKGVELELSKEEKVAIQKARYVSELSP</sequence>
<keyword evidence="1" id="KW-1133">Transmembrane helix</keyword>
<dbReference type="STRING" id="1798374.A2Z33_07155"/>
<protein>
    <recommendedName>
        <fullName evidence="4">DUF4446 domain-containing protein</fullName>
    </recommendedName>
</protein>
<evidence type="ECO:0008006" key="4">
    <source>
        <dbReference type="Google" id="ProtNLM"/>
    </source>
</evidence>
<evidence type="ECO:0000313" key="2">
    <source>
        <dbReference type="EMBL" id="OGG05032.1"/>
    </source>
</evidence>
<organism evidence="2 3">
    <name type="scientific">Candidatus Gottesmanbacteria bacterium RBG_16_52_11</name>
    <dbReference type="NCBI Taxonomy" id="1798374"/>
    <lineage>
        <taxon>Bacteria</taxon>
        <taxon>Candidatus Gottesmaniibacteriota</taxon>
    </lineage>
</organism>
<evidence type="ECO:0000313" key="3">
    <source>
        <dbReference type="Proteomes" id="UP000178448"/>
    </source>
</evidence>
<proteinExistence type="predicted"/>
<evidence type="ECO:0000256" key="1">
    <source>
        <dbReference type="SAM" id="Phobius"/>
    </source>
</evidence>
<dbReference type="EMBL" id="MFJD01000001">
    <property type="protein sequence ID" value="OGG05032.1"/>
    <property type="molecule type" value="Genomic_DNA"/>
</dbReference>
<accession>A0A1F5YYQ2</accession>
<feature type="transmembrane region" description="Helical" evidence="1">
    <location>
        <begin position="6"/>
        <end position="27"/>
    </location>
</feature>
<keyword evidence="1" id="KW-0472">Membrane</keyword>
<gene>
    <name evidence="2" type="ORF">A2Z33_07155</name>
</gene>
<keyword evidence="1" id="KW-0812">Transmembrane</keyword>